<protein>
    <submittedName>
        <fullName evidence="1">4077a939-4625-4455-9bbf-1861cad74f76</fullName>
    </submittedName>
</protein>
<dbReference type="Proteomes" id="UP000624404">
    <property type="component" value="Unassembled WGS sequence"/>
</dbReference>
<evidence type="ECO:0000313" key="2">
    <source>
        <dbReference type="Proteomes" id="UP000624404"/>
    </source>
</evidence>
<gene>
    <name evidence="1" type="ORF">SCLTRI_LOCUS4287</name>
</gene>
<proteinExistence type="predicted"/>
<accession>A0A8H2ZS24</accession>
<reference evidence="1" key="1">
    <citation type="submission" date="2020-10" db="EMBL/GenBank/DDBJ databases">
        <authorList>
            <person name="Kusch S."/>
        </authorList>
    </citation>
    <scope>NUCLEOTIDE SEQUENCE</scope>
    <source>
        <strain evidence="1">SwB9</strain>
    </source>
</reference>
<comment type="caution">
    <text evidence="1">The sequence shown here is derived from an EMBL/GenBank/DDBJ whole genome shotgun (WGS) entry which is preliminary data.</text>
</comment>
<evidence type="ECO:0000313" key="1">
    <source>
        <dbReference type="EMBL" id="CAD6444495.1"/>
    </source>
</evidence>
<keyword evidence="2" id="KW-1185">Reference proteome</keyword>
<name>A0A8H2ZS24_9HELO</name>
<dbReference type="AlphaFoldDB" id="A0A8H2ZS24"/>
<sequence>MRGIPRMPNVVIVFITSKAHYEFVEAQNIWTFGAKYVILQLIQCTLILHISHGLCSR</sequence>
<dbReference type="EMBL" id="CAJHIA010000012">
    <property type="protein sequence ID" value="CAD6444495.1"/>
    <property type="molecule type" value="Genomic_DNA"/>
</dbReference>
<organism evidence="1 2">
    <name type="scientific">Sclerotinia trifoliorum</name>
    <dbReference type="NCBI Taxonomy" id="28548"/>
    <lineage>
        <taxon>Eukaryota</taxon>
        <taxon>Fungi</taxon>
        <taxon>Dikarya</taxon>
        <taxon>Ascomycota</taxon>
        <taxon>Pezizomycotina</taxon>
        <taxon>Leotiomycetes</taxon>
        <taxon>Helotiales</taxon>
        <taxon>Sclerotiniaceae</taxon>
        <taxon>Sclerotinia</taxon>
    </lineage>
</organism>